<evidence type="ECO:0000313" key="2">
    <source>
        <dbReference type="Proteomes" id="UP000605846"/>
    </source>
</evidence>
<proteinExistence type="predicted"/>
<sequence length="144" mass="16172">MKQLSLAQQLALLLACERKSAENSLTESVDQRVRMKVLFIGEYGIALALYTDGFNPSKRGGLKMTIIHFVILKYPPEIRYKNSNMIQVYITPGPEAPRDLLSYLQPTMRELEIPQTAGLKVETNSREITKVHLLLATGDIPVVT</sequence>
<reference evidence="1" key="1">
    <citation type="submission" date="2020-01" db="EMBL/GenBank/DDBJ databases">
        <title>Genome Sequencing of Three Apophysomyces-Like Fungal Strains Confirms a Novel Fungal Genus in the Mucoromycota with divergent Burkholderia-like Endosymbiotic Bacteria.</title>
        <authorList>
            <person name="Stajich J.E."/>
            <person name="Macias A.M."/>
            <person name="Carter-House D."/>
            <person name="Lovett B."/>
            <person name="Kasson L.R."/>
            <person name="Berry K."/>
            <person name="Grigoriev I."/>
            <person name="Chang Y."/>
            <person name="Spatafora J."/>
            <person name="Kasson M.T."/>
        </authorList>
    </citation>
    <scope>NUCLEOTIDE SEQUENCE</scope>
    <source>
        <strain evidence="1">NRRL A-21654</strain>
    </source>
</reference>
<evidence type="ECO:0000313" key="1">
    <source>
        <dbReference type="EMBL" id="KAF7720847.1"/>
    </source>
</evidence>
<organism evidence="1 2">
    <name type="scientific">Apophysomyces ossiformis</name>
    <dbReference type="NCBI Taxonomy" id="679940"/>
    <lineage>
        <taxon>Eukaryota</taxon>
        <taxon>Fungi</taxon>
        <taxon>Fungi incertae sedis</taxon>
        <taxon>Mucoromycota</taxon>
        <taxon>Mucoromycotina</taxon>
        <taxon>Mucoromycetes</taxon>
        <taxon>Mucorales</taxon>
        <taxon>Mucorineae</taxon>
        <taxon>Mucoraceae</taxon>
        <taxon>Apophysomyces</taxon>
    </lineage>
</organism>
<dbReference type="Proteomes" id="UP000605846">
    <property type="component" value="Unassembled WGS sequence"/>
</dbReference>
<name>A0A8H7BJ81_9FUNG</name>
<accession>A0A8H7BJ81</accession>
<dbReference type="EMBL" id="JABAYA010000349">
    <property type="protein sequence ID" value="KAF7720847.1"/>
    <property type="molecule type" value="Genomic_DNA"/>
</dbReference>
<comment type="caution">
    <text evidence="1">The sequence shown here is derived from an EMBL/GenBank/DDBJ whole genome shotgun (WGS) entry which is preliminary data.</text>
</comment>
<keyword evidence="2" id="KW-1185">Reference proteome</keyword>
<dbReference type="AlphaFoldDB" id="A0A8H7BJ81"/>
<protein>
    <submittedName>
        <fullName evidence="1">Uncharacterized protein</fullName>
    </submittedName>
</protein>
<dbReference type="PROSITE" id="PS51257">
    <property type="entry name" value="PROKAR_LIPOPROTEIN"/>
    <property type="match status" value="1"/>
</dbReference>
<dbReference type="OrthoDB" id="2289261at2759"/>
<feature type="non-terminal residue" evidence="1">
    <location>
        <position position="144"/>
    </location>
</feature>
<gene>
    <name evidence="1" type="ORF">EC973_005915</name>
</gene>